<dbReference type="Proteomes" id="UP000199758">
    <property type="component" value="Unassembled WGS sequence"/>
</dbReference>
<dbReference type="STRING" id="490188.SAMN04488068_1877"/>
<accession>A0A1M5NV74</accession>
<keyword evidence="2" id="KW-0732">Signal</keyword>
<protein>
    <submittedName>
        <fullName evidence="3">Uncharacterized protein</fullName>
    </submittedName>
</protein>
<proteinExistence type="predicted"/>
<feature type="chain" id="PRO_5013200495" evidence="2">
    <location>
        <begin position="29"/>
        <end position="308"/>
    </location>
</feature>
<sequence>MSSPSPTMASLSRRAAVLLALLMPVAAADDAPLCRIKIGDDWVTMGAESQASCLKFAQSAALPDERQLSEFGGQQFAYEDGRLSTTRDGGRTWVDLSVEQDTVDPMQSLNVLRDAGHAAAAAPASPLKPTATRVDVVVAAAPSPAVTEPAPAASPAAATAKSAPPAASAPTATSTPPASAAATPVAATVASTTPQTDVATTAPQVAAKAALAIDPDPAPAIVASLLDPVVSRDPAGCQVKTGADWSTSFTQRLSSCALLLIEAAKQSSATGHHAYWSGHYLFYAQPRLYHSTDSQTWQVVDYQLTSVN</sequence>
<organism evidence="3 4">
    <name type="scientific">Hydrocarboniphaga daqingensis</name>
    <dbReference type="NCBI Taxonomy" id="490188"/>
    <lineage>
        <taxon>Bacteria</taxon>
        <taxon>Pseudomonadati</taxon>
        <taxon>Pseudomonadota</taxon>
        <taxon>Gammaproteobacteria</taxon>
        <taxon>Nevskiales</taxon>
        <taxon>Nevskiaceae</taxon>
        <taxon>Hydrocarboniphaga</taxon>
    </lineage>
</organism>
<name>A0A1M5NV74_9GAMM</name>
<reference evidence="3 4" key="1">
    <citation type="submission" date="2016-11" db="EMBL/GenBank/DDBJ databases">
        <authorList>
            <person name="Jaros S."/>
            <person name="Januszkiewicz K."/>
            <person name="Wedrychowicz H."/>
        </authorList>
    </citation>
    <scope>NUCLEOTIDE SEQUENCE [LARGE SCALE GENOMIC DNA]</scope>
    <source>
        <strain evidence="3 4">CGMCC 1.7049</strain>
    </source>
</reference>
<evidence type="ECO:0000313" key="4">
    <source>
        <dbReference type="Proteomes" id="UP000199758"/>
    </source>
</evidence>
<feature type="signal peptide" evidence="2">
    <location>
        <begin position="1"/>
        <end position="28"/>
    </location>
</feature>
<gene>
    <name evidence="3" type="ORF">SAMN04488068_1877</name>
</gene>
<evidence type="ECO:0000313" key="3">
    <source>
        <dbReference type="EMBL" id="SHG93368.1"/>
    </source>
</evidence>
<feature type="region of interest" description="Disordered" evidence="1">
    <location>
        <begin position="146"/>
        <end position="179"/>
    </location>
</feature>
<dbReference type="EMBL" id="FQWZ01000004">
    <property type="protein sequence ID" value="SHG93368.1"/>
    <property type="molecule type" value="Genomic_DNA"/>
</dbReference>
<evidence type="ECO:0000256" key="2">
    <source>
        <dbReference type="SAM" id="SignalP"/>
    </source>
</evidence>
<keyword evidence="4" id="KW-1185">Reference proteome</keyword>
<dbReference type="AlphaFoldDB" id="A0A1M5NV74"/>
<evidence type="ECO:0000256" key="1">
    <source>
        <dbReference type="SAM" id="MobiDB-lite"/>
    </source>
</evidence>